<name>A0A4R0RIN1_9APHY</name>
<dbReference type="InterPro" id="IPR011009">
    <property type="entry name" value="Kinase-like_dom_sf"/>
</dbReference>
<dbReference type="Proteomes" id="UP000292702">
    <property type="component" value="Unassembled WGS sequence"/>
</dbReference>
<dbReference type="EMBL" id="RWJN01000126">
    <property type="protein sequence ID" value="TCD66663.1"/>
    <property type="molecule type" value="Genomic_DNA"/>
</dbReference>
<feature type="domain" description="Protein kinase" evidence="1">
    <location>
        <begin position="1"/>
        <end position="296"/>
    </location>
</feature>
<evidence type="ECO:0000313" key="2">
    <source>
        <dbReference type="EMBL" id="TCD66663.1"/>
    </source>
</evidence>
<dbReference type="SUPFAM" id="SSF56112">
    <property type="entry name" value="Protein kinase-like (PK-like)"/>
    <property type="match status" value="1"/>
</dbReference>
<sequence length="296" mass="33656">MSLESDVLDAIRVKDGSRVSMKVVRADSDEIRIARFLCAAGSHNHCVPVEDVLPDPLDKDNALLIMPYLRRFDDPPFEAVQEVMDFIQQTLEGLCYIHGQRVAHRDCSSMNIMMDGRPLFPNDHHPVHTNATLDSSRRSYHLSRPDHPVKYYFIDFGMSSHFKQGESPYVLGAQGGDQDVPELSNEHSYNAYMLDVFILGHLYEKEFVQNYLGLEFLKPLVAAMTSLQPERRPTAESALGMFHTIHNELNHTQLHWRLRKGDESGAERVVYDTISAAKVGFSLVRGLIGYDLRQNL</sequence>
<dbReference type="InterPro" id="IPR000719">
    <property type="entry name" value="Prot_kinase_dom"/>
</dbReference>
<dbReference type="STRING" id="92696.A0A4R0RIN1"/>
<comment type="caution">
    <text evidence="2">The sequence shown here is derived from an EMBL/GenBank/DDBJ whole genome shotgun (WGS) entry which is preliminary data.</text>
</comment>
<dbReference type="OrthoDB" id="5987198at2759"/>
<proteinExistence type="predicted"/>
<accession>A0A4R0RIN1</accession>
<evidence type="ECO:0000313" key="3">
    <source>
        <dbReference type="Proteomes" id="UP000292702"/>
    </source>
</evidence>
<dbReference type="GO" id="GO:0005524">
    <property type="term" value="F:ATP binding"/>
    <property type="evidence" value="ECO:0007669"/>
    <property type="project" value="InterPro"/>
</dbReference>
<dbReference type="PROSITE" id="PS50011">
    <property type="entry name" value="PROTEIN_KINASE_DOM"/>
    <property type="match status" value="1"/>
</dbReference>
<organism evidence="2 3">
    <name type="scientific">Steccherinum ochraceum</name>
    <dbReference type="NCBI Taxonomy" id="92696"/>
    <lineage>
        <taxon>Eukaryota</taxon>
        <taxon>Fungi</taxon>
        <taxon>Dikarya</taxon>
        <taxon>Basidiomycota</taxon>
        <taxon>Agaricomycotina</taxon>
        <taxon>Agaricomycetes</taxon>
        <taxon>Polyporales</taxon>
        <taxon>Steccherinaceae</taxon>
        <taxon>Steccherinum</taxon>
    </lineage>
</organism>
<dbReference type="AlphaFoldDB" id="A0A4R0RIN1"/>
<protein>
    <recommendedName>
        <fullName evidence="1">Protein kinase domain-containing protein</fullName>
    </recommendedName>
</protein>
<keyword evidence="3" id="KW-1185">Reference proteome</keyword>
<gene>
    <name evidence="2" type="ORF">EIP91_001081</name>
</gene>
<dbReference type="GO" id="GO:0004672">
    <property type="term" value="F:protein kinase activity"/>
    <property type="evidence" value="ECO:0007669"/>
    <property type="project" value="InterPro"/>
</dbReference>
<evidence type="ECO:0000259" key="1">
    <source>
        <dbReference type="PROSITE" id="PS50011"/>
    </source>
</evidence>
<dbReference type="Gene3D" id="1.10.510.10">
    <property type="entry name" value="Transferase(Phosphotransferase) domain 1"/>
    <property type="match status" value="1"/>
</dbReference>
<dbReference type="SMART" id="SM00220">
    <property type="entry name" value="S_TKc"/>
    <property type="match status" value="1"/>
</dbReference>
<reference evidence="2 3" key="1">
    <citation type="submission" date="2018-11" db="EMBL/GenBank/DDBJ databases">
        <title>Genome assembly of Steccherinum ochraceum LE-BIN_3174, the white-rot fungus of the Steccherinaceae family (The Residual Polyporoid clade, Polyporales, Basidiomycota).</title>
        <authorList>
            <person name="Fedorova T.V."/>
            <person name="Glazunova O.A."/>
            <person name="Landesman E.O."/>
            <person name="Moiseenko K.V."/>
            <person name="Psurtseva N.V."/>
            <person name="Savinova O.S."/>
            <person name="Shakhova N.V."/>
            <person name="Tyazhelova T.V."/>
            <person name="Vasina D.V."/>
        </authorList>
    </citation>
    <scope>NUCLEOTIDE SEQUENCE [LARGE SCALE GENOMIC DNA]</scope>
    <source>
        <strain evidence="2 3">LE-BIN_3174</strain>
    </source>
</reference>